<feature type="region of interest" description="Disordered" evidence="1">
    <location>
        <begin position="39"/>
        <end position="58"/>
    </location>
</feature>
<dbReference type="EMBL" id="BEXD01000317">
    <property type="protein sequence ID" value="GBB86401.1"/>
    <property type="molecule type" value="Genomic_DNA"/>
</dbReference>
<proteinExistence type="predicted"/>
<name>A0A2Z6QNT6_9GLOM</name>
<organism evidence="2 3">
    <name type="scientific">Rhizophagus clarus</name>
    <dbReference type="NCBI Taxonomy" id="94130"/>
    <lineage>
        <taxon>Eukaryota</taxon>
        <taxon>Fungi</taxon>
        <taxon>Fungi incertae sedis</taxon>
        <taxon>Mucoromycota</taxon>
        <taxon>Glomeromycotina</taxon>
        <taxon>Glomeromycetes</taxon>
        <taxon>Glomerales</taxon>
        <taxon>Glomeraceae</taxon>
        <taxon>Rhizophagus</taxon>
    </lineage>
</organism>
<dbReference type="Proteomes" id="UP000247702">
    <property type="component" value="Unassembled WGS sequence"/>
</dbReference>
<keyword evidence="3" id="KW-1185">Reference proteome</keyword>
<gene>
    <name evidence="2" type="ORF">RclHR1_12830002</name>
</gene>
<reference evidence="2 3" key="1">
    <citation type="submission" date="2017-11" db="EMBL/GenBank/DDBJ databases">
        <title>The genome of Rhizophagus clarus HR1 reveals common genetic basis of auxotrophy among arbuscular mycorrhizal fungi.</title>
        <authorList>
            <person name="Kobayashi Y."/>
        </authorList>
    </citation>
    <scope>NUCLEOTIDE SEQUENCE [LARGE SCALE GENOMIC DNA]</scope>
    <source>
        <strain evidence="2 3">HR1</strain>
    </source>
</reference>
<accession>A0A2Z6QNT6</accession>
<protein>
    <submittedName>
        <fullName evidence="2">Uncharacterized protein</fullName>
    </submittedName>
</protein>
<comment type="caution">
    <text evidence="2">The sequence shown here is derived from an EMBL/GenBank/DDBJ whole genome shotgun (WGS) entry which is preliminary data.</text>
</comment>
<feature type="compositionally biased region" description="Acidic residues" evidence="1">
    <location>
        <begin position="45"/>
        <end position="58"/>
    </location>
</feature>
<sequence length="86" mass="9588">MGLSYWIRPVKLNLNQPQPQPCKELCASLKDNLKLNLVASSPKTDDDDDDDDDNGNTGAGEDDIFFSLIAFSHKLLTFLISAYIKQ</sequence>
<evidence type="ECO:0000256" key="1">
    <source>
        <dbReference type="SAM" id="MobiDB-lite"/>
    </source>
</evidence>
<dbReference type="AlphaFoldDB" id="A0A2Z6QNT6"/>
<evidence type="ECO:0000313" key="3">
    <source>
        <dbReference type="Proteomes" id="UP000247702"/>
    </source>
</evidence>
<evidence type="ECO:0000313" key="2">
    <source>
        <dbReference type="EMBL" id="GBB86401.1"/>
    </source>
</evidence>